<proteinExistence type="predicted"/>
<sequence>MRKKVSLKVSPWKKVLRFGRKGKSNPSHLISLVDVEIQADLTYSEELIRILACEIKHLRNKHITLVKVLWHKHRLEEAMWELEEAM</sequence>
<dbReference type="EMBL" id="SMMG02000003">
    <property type="protein sequence ID" value="KAA3480881.1"/>
    <property type="molecule type" value="Genomic_DNA"/>
</dbReference>
<dbReference type="AlphaFoldDB" id="A0A5B6WG69"/>
<dbReference type="PANTHER" id="PTHR46148:SF44">
    <property type="entry name" value="GAG-POL POLYPROTEIN"/>
    <property type="match status" value="1"/>
</dbReference>
<dbReference type="OrthoDB" id="998593at2759"/>
<organism evidence="1 2">
    <name type="scientific">Gossypium australe</name>
    <dbReference type="NCBI Taxonomy" id="47621"/>
    <lineage>
        <taxon>Eukaryota</taxon>
        <taxon>Viridiplantae</taxon>
        <taxon>Streptophyta</taxon>
        <taxon>Embryophyta</taxon>
        <taxon>Tracheophyta</taxon>
        <taxon>Spermatophyta</taxon>
        <taxon>Magnoliopsida</taxon>
        <taxon>eudicotyledons</taxon>
        <taxon>Gunneridae</taxon>
        <taxon>Pentapetalae</taxon>
        <taxon>rosids</taxon>
        <taxon>malvids</taxon>
        <taxon>Malvales</taxon>
        <taxon>Malvaceae</taxon>
        <taxon>Malvoideae</taxon>
        <taxon>Gossypium</taxon>
    </lineage>
</organism>
<dbReference type="PANTHER" id="PTHR46148">
    <property type="entry name" value="CHROMO DOMAIN-CONTAINING PROTEIN"/>
    <property type="match status" value="1"/>
</dbReference>
<keyword evidence="2" id="KW-1185">Reference proteome</keyword>
<protein>
    <submittedName>
        <fullName evidence="1">Receptor-like protein kinase</fullName>
    </submittedName>
</protein>
<reference evidence="1" key="1">
    <citation type="submission" date="2019-08" db="EMBL/GenBank/DDBJ databases">
        <authorList>
            <person name="Liu F."/>
        </authorList>
    </citation>
    <scope>NUCLEOTIDE SEQUENCE [LARGE SCALE GENOMIC DNA]</scope>
    <source>
        <strain evidence="1">PA1801</strain>
        <tissue evidence="1">Leaf</tissue>
    </source>
</reference>
<keyword evidence="1" id="KW-0808">Transferase</keyword>
<accession>A0A5B6WG69</accession>
<gene>
    <name evidence="1" type="ORF">EPI10_021288</name>
</gene>
<evidence type="ECO:0000313" key="2">
    <source>
        <dbReference type="Proteomes" id="UP000325315"/>
    </source>
</evidence>
<comment type="caution">
    <text evidence="1">The sequence shown here is derived from an EMBL/GenBank/DDBJ whole genome shotgun (WGS) entry which is preliminary data.</text>
</comment>
<name>A0A5B6WG69_9ROSI</name>
<evidence type="ECO:0000313" key="1">
    <source>
        <dbReference type="EMBL" id="KAA3480881.1"/>
    </source>
</evidence>
<dbReference type="Proteomes" id="UP000325315">
    <property type="component" value="Unassembled WGS sequence"/>
</dbReference>
<dbReference type="GO" id="GO:0016301">
    <property type="term" value="F:kinase activity"/>
    <property type="evidence" value="ECO:0007669"/>
    <property type="project" value="UniProtKB-KW"/>
</dbReference>
<keyword evidence="1" id="KW-0675">Receptor</keyword>
<keyword evidence="1" id="KW-0418">Kinase</keyword>